<evidence type="ECO:0000256" key="2">
    <source>
        <dbReference type="PROSITE-ProRule" id="PRU00626"/>
    </source>
</evidence>
<evidence type="ECO:0000313" key="5">
    <source>
        <dbReference type="Proteomes" id="UP000245506"/>
    </source>
</evidence>
<keyword evidence="1 2" id="KW-0694">RNA-binding</keyword>
<dbReference type="InterPro" id="IPR035920">
    <property type="entry name" value="YhbY-like_sf"/>
</dbReference>
<dbReference type="SUPFAM" id="SSF75471">
    <property type="entry name" value="YhbY-like"/>
    <property type="match status" value="1"/>
</dbReference>
<name>A0A317CJY1_9GAMM</name>
<sequence length="99" mass="11222">MDMNTKQIKHLKSLGHKLNPIVTVGQHGMKESINNELEIALDYHQLVKLKVSVGDRDARDALVQQIVETHKVLLVQRVGNIALLYRKNKNKPSVFEVSV</sequence>
<dbReference type="InterPro" id="IPR051925">
    <property type="entry name" value="RNA-binding_domain"/>
</dbReference>
<dbReference type="PROSITE" id="PS51295">
    <property type="entry name" value="CRM"/>
    <property type="match status" value="1"/>
</dbReference>
<dbReference type="EMBL" id="QGKL01000011">
    <property type="protein sequence ID" value="PWQ98517.1"/>
    <property type="molecule type" value="Genomic_DNA"/>
</dbReference>
<dbReference type="SMART" id="SM01103">
    <property type="entry name" value="CRS1_YhbY"/>
    <property type="match status" value="1"/>
</dbReference>
<dbReference type="Gene3D" id="3.30.110.60">
    <property type="entry name" value="YhbY-like"/>
    <property type="match status" value="1"/>
</dbReference>
<dbReference type="Proteomes" id="UP000245506">
    <property type="component" value="Unassembled WGS sequence"/>
</dbReference>
<dbReference type="PANTHER" id="PTHR40065:SF3">
    <property type="entry name" value="RNA-BINDING PROTEIN YHBY"/>
    <property type="match status" value="1"/>
</dbReference>
<dbReference type="Pfam" id="PF01985">
    <property type="entry name" value="CRS1_YhbY"/>
    <property type="match status" value="1"/>
</dbReference>
<evidence type="ECO:0000313" key="4">
    <source>
        <dbReference type="EMBL" id="PWQ98517.1"/>
    </source>
</evidence>
<gene>
    <name evidence="4" type="ORF">DKT75_03435</name>
</gene>
<protein>
    <submittedName>
        <fullName evidence="4">Ribosome assembly RNA-binding protein YhbY</fullName>
    </submittedName>
</protein>
<reference evidence="4 5" key="1">
    <citation type="submission" date="2018-05" db="EMBL/GenBank/DDBJ databases">
        <title>Leucothrix arctica sp. nov., isolated from Arctic seawater.</title>
        <authorList>
            <person name="Choi A."/>
            <person name="Baek K."/>
        </authorList>
    </citation>
    <scope>NUCLEOTIDE SEQUENCE [LARGE SCALE GENOMIC DNA]</scope>
    <source>
        <strain evidence="4 5">IMCC9719</strain>
    </source>
</reference>
<dbReference type="PANTHER" id="PTHR40065">
    <property type="entry name" value="RNA-BINDING PROTEIN YHBY"/>
    <property type="match status" value="1"/>
</dbReference>
<accession>A0A317CJY1</accession>
<evidence type="ECO:0000259" key="3">
    <source>
        <dbReference type="PROSITE" id="PS51295"/>
    </source>
</evidence>
<dbReference type="GO" id="GO:0003723">
    <property type="term" value="F:RNA binding"/>
    <property type="evidence" value="ECO:0007669"/>
    <property type="project" value="UniProtKB-UniRule"/>
</dbReference>
<organism evidence="4 5">
    <name type="scientific">Leucothrix arctica</name>
    <dbReference type="NCBI Taxonomy" id="1481894"/>
    <lineage>
        <taxon>Bacteria</taxon>
        <taxon>Pseudomonadati</taxon>
        <taxon>Pseudomonadota</taxon>
        <taxon>Gammaproteobacteria</taxon>
        <taxon>Thiotrichales</taxon>
        <taxon>Thiotrichaceae</taxon>
        <taxon>Leucothrix</taxon>
    </lineage>
</organism>
<proteinExistence type="predicted"/>
<evidence type="ECO:0000256" key="1">
    <source>
        <dbReference type="ARBA" id="ARBA00022884"/>
    </source>
</evidence>
<dbReference type="OrthoDB" id="9797519at2"/>
<feature type="domain" description="CRM" evidence="3">
    <location>
        <begin position="1"/>
        <end position="97"/>
    </location>
</feature>
<comment type="caution">
    <text evidence="4">The sequence shown here is derived from an EMBL/GenBank/DDBJ whole genome shotgun (WGS) entry which is preliminary data.</text>
</comment>
<dbReference type="InterPro" id="IPR001890">
    <property type="entry name" value="RNA-binding_CRM"/>
</dbReference>
<keyword evidence="5" id="KW-1185">Reference proteome</keyword>
<dbReference type="AlphaFoldDB" id="A0A317CJY1"/>